<comment type="caution">
    <text evidence="1">The sequence shown here is derived from an EMBL/GenBank/DDBJ whole genome shotgun (WGS) entry which is preliminary data.</text>
</comment>
<keyword evidence="2" id="KW-1185">Reference proteome</keyword>
<evidence type="ECO:0000313" key="2">
    <source>
        <dbReference type="Proteomes" id="UP001497680"/>
    </source>
</evidence>
<protein>
    <submittedName>
        <fullName evidence="1">Kinase-like domain-containing protein</fullName>
    </submittedName>
</protein>
<evidence type="ECO:0000313" key="1">
    <source>
        <dbReference type="EMBL" id="KAI6082455.1"/>
    </source>
</evidence>
<name>A0ACC0CPY2_9PEZI</name>
<proteinExistence type="predicted"/>
<sequence length="253" mass="28322">MDDLREKEYTFGSALEAWPIGRVAAGVEQLAALHADYPWLTSNYEEVMIGFTENWDQVVLGPGQPPVPASIKNKEQTVAAMKKHFATKNPRFLCLIHGDPHPGNTFIDKDDKPSFLDRQTVHIGSAFHDVAYFVVGALSIDDRRKYELSILHYYLVKLAALGGPTLTTNDERVTEEYKKSIMAGIGWILTPYEMQREECVTAMVERYSAAFEDHNVITLVESLKDGDEDYVKEDDPCLLVASRPPKTGGSVQV</sequence>
<dbReference type="EMBL" id="MU394371">
    <property type="protein sequence ID" value="KAI6082455.1"/>
    <property type="molecule type" value="Genomic_DNA"/>
</dbReference>
<organism evidence="1 2">
    <name type="scientific">Hypoxylon rubiginosum</name>
    <dbReference type="NCBI Taxonomy" id="110542"/>
    <lineage>
        <taxon>Eukaryota</taxon>
        <taxon>Fungi</taxon>
        <taxon>Dikarya</taxon>
        <taxon>Ascomycota</taxon>
        <taxon>Pezizomycotina</taxon>
        <taxon>Sordariomycetes</taxon>
        <taxon>Xylariomycetidae</taxon>
        <taxon>Xylariales</taxon>
        <taxon>Hypoxylaceae</taxon>
        <taxon>Hypoxylon</taxon>
    </lineage>
</organism>
<accession>A0ACC0CPY2</accession>
<reference evidence="1 2" key="1">
    <citation type="journal article" date="2022" name="New Phytol.">
        <title>Ecological generalism drives hyperdiversity of secondary metabolite gene clusters in xylarialean endophytes.</title>
        <authorList>
            <person name="Franco M.E.E."/>
            <person name="Wisecaver J.H."/>
            <person name="Arnold A.E."/>
            <person name="Ju Y.M."/>
            <person name="Slot J.C."/>
            <person name="Ahrendt S."/>
            <person name="Moore L.P."/>
            <person name="Eastman K.E."/>
            <person name="Scott K."/>
            <person name="Konkel Z."/>
            <person name="Mondo S.J."/>
            <person name="Kuo A."/>
            <person name="Hayes R.D."/>
            <person name="Haridas S."/>
            <person name="Andreopoulos B."/>
            <person name="Riley R."/>
            <person name="LaButti K."/>
            <person name="Pangilinan J."/>
            <person name="Lipzen A."/>
            <person name="Amirebrahimi M."/>
            <person name="Yan J."/>
            <person name="Adam C."/>
            <person name="Keymanesh K."/>
            <person name="Ng V."/>
            <person name="Louie K."/>
            <person name="Northen T."/>
            <person name="Drula E."/>
            <person name="Henrissat B."/>
            <person name="Hsieh H.M."/>
            <person name="Youens-Clark K."/>
            <person name="Lutzoni F."/>
            <person name="Miadlikowska J."/>
            <person name="Eastwood D.C."/>
            <person name="Hamelin R.C."/>
            <person name="Grigoriev I.V."/>
            <person name="U'Ren J.M."/>
        </authorList>
    </citation>
    <scope>NUCLEOTIDE SEQUENCE [LARGE SCALE GENOMIC DNA]</scope>
    <source>
        <strain evidence="1 2">ER1909</strain>
    </source>
</reference>
<dbReference type="Proteomes" id="UP001497680">
    <property type="component" value="Unassembled WGS sequence"/>
</dbReference>
<gene>
    <name evidence="1" type="ORF">F4821DRAFT_272485</name>
</gene>